<keyword evidence="3" id="KW-1185">Reference proteome</keyword>
<accession>A3U809</accession>
<dbReference type="Gene3D" id="3.40.250.10">
    <property type="entry name" value="Rhodanese-like domain"/>
    <property type="match status" value="1"/>
</dbReference>
<evidence type="ECO:0000313" key="3">
    <source>
        <dbReference type="Proteomes" id="UP000002297"/>
    </source>
</evidence>
<dbReference type="Proteomes" id="UP000002297">
    <property type="component" value="Chromosome"/>
</dbReference>
<dbReference type="eggNOG" id="COG0607">
    <property type="taxonomic scope" value="Bacteria"/>
</dbReference>
<dbReference type="RefSeq" id="WP_013187047.1">
    <property type="nucleotide sequence ID" value="NC_014230.1"/>
</dbReference>
<dbReference type="PROSITE" id="PS50206">
    <property type="entry name" value="RHODANESE_3"/>
    <property type="match status" value="1"/>
</dbReference>
<dbReference type="AlphaFoldDB" id="A3U809"/>
<evidence type="ECO:0000313" key="2">
    <source>
        <dbReference type="EMBL" id="EAP88376.1"/>
    </source>
</evidence>
<dbReference type="HOGENOM" id="CLU_089574_13_3_10"/>
<dbReference type="InterPro" id="IPR050229">
    <property type="entry name" value="GlpE_sulfurtransferase"/>
</dbReference>
<dbReference type="InterPro" id="IPR036873">
    <property type="entry name" value="Rhodanese-like_dom_sf"/>
</dbReference>
<gene>
    <name evidence="2" type="ordered locus">CA2559_06435</name>
</gene>
<feature type="domain" description="Rhodanese" evidence="1">
    <location>
        <begin position="15"/>
        <end position="103"/>
    </location>
</feature>
<sequence>MENLTNEQWQERLAKDENAVVLDVRTQEEVDEGVIPNAQHLDIYDSAGFMQGVQEMDKSKSYYVYCRSGGRSQQACMLMNQMGIENTYNLKTGFSEWDGETSKL</sequence>
<dbReference type="SMART" id="SM00450">
    <property type="entry name" value="RHOD"/>
    <property type="match status" value="1"/>
</dbReference>
<dbReference type="STRING" id="216432.CA2559_06435"/>
<dbReference type="Pfam" id="PF00581">
    <property type="entry name" value="Rhodanese"/>
    <property type="match status" value="1"/>
</dbReference>
<proteinExistence type="predicted"/>
<dbReference type="EMBL" id="CP002046">
    <property type="protein sequence ID" value="EAP88376.1"/>
    <property type="molecule type" value="Genomic_DNA"/>
</dbReference>
<organism evidence="2 3">
    <name type="scientific">Croceibacter atlanticus (strain ATCC BAA-628 / JCM 21780 / CIP 108009 / IAM 15332 / KCTC 12090 / HTCC2559)</name>
    <dbReference type="NCBI Taxonomy" id="216432"/>
    <lineage>
        <taxon>Bacteria</taxon>
        <taxon>Pseudomonadati</taxon>
        <taxon>Bacteroidota</taxon>
        <taxon>Flavobacteriia</taxon>
        <taxon>Flavobacteriales</taxon>
        <taxon>Flavobacteriaceae</taxon>
        <taxon>Croceibacter</taxon>
    </lineage>
</organism>
<protein>
    <submittedName>
        <fullName evidence="2">Rhodanese-like domain protein</fullName>
    </submittedName>
</protein>
<dbReference type="CDD" id="cd00158">
    <property type="entry name" value="RHOD"/>
    <property type="match status" value="1"/>
</dbReference>
<name>A3U809_CROAH</name>
<dbReference type="KEGG" id="cat:CA2559_06435"/>
<dbReference type="GeneID" id="89453068"/>
<dbReference type="PANTHER" id="PTHR43031:SF1">
    <property type="entry name" value="PYRIDINE NUCLEOTIDE-DISULPHIDE OXIDOREDUCTASE"/>
    <property type="match status" value="1"/>
</dbReference>
<dbReference type="PANTHER" id="PTHR43031">
    <property type="entry name" value="FAD-DEPENDENT OXIDOREDUCTASE"/>
    <property type="match status" value="1"/>
</dbReference>
<dbReference type="OrthoDB" id="9808735at2"/>
<dbReference type="SUPFAM" id="SSF52821">
    <property type="entry name" value="Rhodanese/Cell cycle control phosphatase"/>
    <property type="match status" value="1"/>
</dbReference>
<reference evidence="2 3" key="1">
    <citation type="journal article" date="2010" name="J. Bacteriol.">
        <title>The complete genome sequence of Croceibacter atlanticus HTCC2559T.</title>
        <authorList>
            <person name="Oh H.M."/>
            <person name="Kang I."/>
            <person name="Ferriera S."/>
            <person name="Giovannoni S.J."/>
            <person name="Cho J.C."/>
        </authorList>
    </citation>
    <scope>NUCLEOTIDE SEQUENCE [LARGE SCALE GENOMIC DNA]</scope>
    <source>
        <strain evidence="3">ATCC BAA-628 / HTCC2559 / KCTC 12090</strain>
    </source>
</reference>
<evidence type="ECO:0000259" key="1">
    <source>
        <dbReference type="PROSITE" id="PS50206"/>
    </source>
</evidence>
<dbReference type="InterPro" id="IPR001763">
    <property type="entry name" value="Rhodanese-like_dom"/>
</dbReference>